<dbReference type="AlphaFoldDB" id="A0A4R1QIP5"/>
<dbReference type="RefSeq" id="WP_058963047.1">
    <property type="nucleotide sequence ID" value="NZ_CABKVM010000012.1"/>
</dbReference>
<dbReference type="Proteomes" id="UP000295184">
    <property type="component" value="Unassembled WGS sequence"/>
</dbReference>
<comment type="caution">
    <text evidence="1">The sequence shown here is derived from an EMBL/GenBank/DDBJ whole genome shotgun (WGS) entry which is preliminary data.</text>
</comment>
<evidence type="ECO:0000313" key="2">
    <source>
        <dbReference type="Proteomes" id="UP000295184"/>
    </source>
</evidence>
<reference evidence="1 2" key="1">
    <citation type="submission" date="2019-03" db="EMBL/GenBank/DDBJ databases">
        <title>Genomic Encyclopedia of Type Strains, Phase IV (KMG-IV): sequencing the most valuable type-strain genomes for metagenomic binning, comparative biology and taxonomic classification.</title>
        <authorList>
            <person name="Goeker M."/>
        </authorList>
    </citation>
    <scope>NUCLEOTIDE SEQUENCE [LARGE SCALE GENOMIC DNA]</scope>
    <source>
        <strain evidence="1 2">DSM 100451</strain>
    </source>
</reference>
<gene>
    <name evidence="1" type="ORF">EDD77_13615</name>
</gene>
<sequence length="78" mass="8719">MASCFDISIIDAWNTGDENVTNGSVDDYDFEWGSGTDTPQENPPCNCRNTCRNCQPLGNVQEDETEEEEPEAYPIVQL</sequence>
<accession>A0A4R1QIP5</accession>
<name>A0A4R1QIP5_9FIRM</name>
<dbReference type="EMBL" id="SLUM01000036">
    <property type="protein sequence ID" value="TCL53376.1"/>
    <property type="molecule type" value="Genomic_DNA"/>
</dbReference>
<evidence type="ECO:0000313" key="1">
    <source>
        <dbReference type="EMBL" id="TCL53376.1"/>
    </source>
</evidence>
<dbReference type="STRING" id="1650663.GCA_001486665_00537"/>
<organism evidence="1 2">
    <name type="scientific">Allofournierella massiliensis</name>
    <dbReference type="NCBI Taxonomy" id="1650663"/>
    <lineage>
        <taxon>Bacteria</taxon>
        <taxon>Bacillati</taxon>
        <taxon>Bacillota</taxon>
        <taxon>Clostridia</taxon>
        <taxon>Eubacteriales</taxon>
        <taxon>Oscillospiraceae</taxon>
        <taxon>Allofournierella</taxon>
    </lineage>
</organism>
<protein>
    <submittedName>
        <fullName evidence="1">Uncharacterized protein</fullName>
    </submittedName>
</protein>
<proteinExistence type="predicted"/>
<dbReference type="OrthoDB" id="1863095at2"/>